<keyword evidence="5 7" id="KW-1133">Transmembrane helix</keyword>
<organism evidence="8 9">
    <name type="scientific">Striga hermonthica</name>
    <name type="common">Purple witchweed</name>
    <name type="synonym">Buchnera hermonthica</name>
    <dbReference type="NCBI Taxonomy" id="68872"/>
    <lineage>
        <taxon>Eukaryota</taxon>
        <taxon>Viridiplantae</taxon>
        <taxon>Streptophyta</taxon>
        <taxon>Embryophyta</taxon>
        <taxon>Tracheophyta</taxon>
        <taxon>Spermatophyta</taxon>
        <taxon>Magnoliopsida</taxon>
        <taxon>eudicotyledons</taxon>
        <taxon>Gunneridae</taxon>
        <taxon>Pentapetalae</taxon>
        <taxon>asterids</taxon>
        <taxon>lamiids</taxon>
        <taxon>Lamiales</taxon>
        <taxon>Orobanchaceae</taxon>
        <taxon>Buchnereae</taxon>
        <taxon>Striga</taxon>
    </lineage>
</organism>
<evidence type="ECO:0000256" key="7">
    <source>
        <dbReference type="SAM" id="Phobius"/>
    </source>
</evidence>
<comment type="similarity">
    <text evidence="2">Belongs to the PEN-2 family.</text>
</comment>
<reference evidence="8" key="1">
    <citation type="submission" date="2019-12" db="EMBL/GenBank/DDBJ databases">
        <authorList>
            <person name="Scholes J."/>
        </authorList>
    </citation>
    <scope>NUCLEOTIDE SEQUENCE</scope>
</reference>
<comment type="subcellular location">
    <subcellularLocation>
        <location evidence="1">Membrane</location>
        <topology evidence="1">Multi-pass membrane protein</topology>
    </subcellularLocation>
</comment>
<dbReference type="EMBL" id="CACSLK010031421">
    <property type="protein sequence ID" value="CAA0838632.1"/>
    <property type="molecule type" value="Genomic_DNA"/>
</dbReference>
<name>A0A9N7NT99_STRHE</name>
<evidence type="ECO:0000313" key="8">
    <source>
        <dbReference type="EMBL" id="CAA0838632.1"/>
    </source>
</evidence>
<evidence type="ECO:0000256" key="5">
    <source>
        <dbReference type="ARBA" id="ARBA00022989"/>
    </source>
</evidence>
<evidence type="ECO:0000256" key="1">
    <source>
        <dbReference type="ARBA" id="ARBA00004141"/>
    </source>
</evidence>
<evidence type="ECO:0000256" key="3">
    <source>
        <dbReference type="ARBA" id="ARBA00022692"/>
    </source>
</evidence>
<evidence type="ECO:0000256" key="2">
    <source>
        <dbReference type="ARBA" id="ARBA00009607"/>
    </source>
</evidence>
<proteinExistence type="inferred from homology"/>
<dbReference type="GO" id="GO:0007219">
    <property type="term" value="P:Notch signaling pathway"/>
    <property type="evidence" value="ECO:0007669"/>
    <property type="project" value="UniProtKB-KW"/>
</dbReference>
<dbReference type="PANTHER" id="PTHR16318">
    <property type="entry name" value="GAMMA-SECRETASE SUBUNIT PEN-2"/>
    <property type="match status" value="1"/>
</dbReference>
<keyword evidence="6 7" id="KW-0472">Membrane</keyword>
<dbReference type="InterPro" id="IPR019379">
    <property type="entry name" value="Gamma_Secretase_Asp_P_PEN2"/>
</dbReference>
<dbReference type="Proteomes" id="UP001153555">
    <property type="component" value="Unassembled WGS sequence"/>
</dbReference>
<dbReference type="GO" id="GO:0070765">
    <property type="term" value="C:gamma-secretase complex"/>
    <property type="evidence" value="ECO:0007669"/>
    <property type="project" value="TreeGrafter"/>
</dbReference>
<feature type="transmembrane region" description="Helical" evidence="7">
    <location>
        <begin position="126"/>
        <end position="148"/>
    </location>
</feature>
<comment type="caution">
    <text evidence="8">The sequence shown here is derived from an EMBL/GenBank/DDBJ whole genome shotgun (WGS) entry which is preliminary data.</text>
</comment>
<feature type="transmembrane region" description="Helical" evidence="7">
    <location>
        <begin position="86"/>
        <end position="106"/>
    </location>
</feature>
<evidence type="ECO:0000256" key="4">
    <source>
        <dbReference type="ARBA" id="ARBA00022976"/>
    </source>
</evidence>
<keyword evidence="9" id="KW-1185">Reference proteome</keyword>
<keyword evidence="3 7" id="KW-0812">Transmembrane</keyword>
<keyword evidence="4" id="KW-0914">Notch signaling pathway</keyword>
<evidence type="ECO:0000256" key="6">
    <source>
        <dbReference type="ARBA" id="ARBA00023136"/>
    </source>
</evidence>
<dbReference type="OrthoDB" id="524898at2759"/>
<dbReference type="AlphaFoldDB" id="A0A9N7NT99"/>
<gene>
    <name evidence="8" type="ORF">SHERM_05212</name>
</gene>
<protein>
    <submittedName>
        <fullName evidence="8">Probable gamma-secretase subunit PEN-2</fullName>
    </submittedName>
</protein>
<accession>A0A9N7NT99</accession>
<evidence type="ECO:0000313" key="9">
    <source>
        <dbReference type="Proteomes" id="UP001153555"/>
    </source>
</evidence>
<dbReference type="PANTHER" id="PTHR16318:SF0">
    <property type="entry name" value="GAMMA-SECRETASE SUBUNIT PEN-2"/>
    <property type="match status" value="1"/>
</dbReference>
<dbReference type="Pfam" id="PF10251">
    <property type="entry name" value="PEN-2"/>
    <property type="match status" value="1"/>
</dbReference>
<sequence>MRLCPAEARDVERRVGCGRNGSWRSGTSQCIDSTSPPSDAATSIPLTTTTTTTNDAFSSRRRLEWPTIDGPLGLCHEDSLPYARRFFKLGFLCLPFLWALNCYYFWPVLRDPHSRHSHPVLRRYLVGSAVGFLIFTTILSSWALTFAIGGERLFGHAWEELVMFNVADKYGLTGWI</sequence>